<dbReference type="PANTHER" id="PTHR11071">
    <property type="entry name" value="PEPTIDYL-PROLYL CIS-TRANS ISOMERASE"/>
    <property type="match status" value="1"/>
</dbReference>
<evidence type="ECO:0000313" key="8">
    <source>
        <dbReference type="Proteomes" id="UP000695562"/>
    </source>
</evidence>
<dbReference type="AlphaFoldDB" id="A0A8J4PX22"/>
<dbReference type="GO" id="GO:0003755">
    <property type="term" value="F:peptidyl-prolyl cis-trans isomerase activity"/>
    <property type="evidence" value="ECO:0007669"/>
    <property type="project" value="UniProtKB-UniRule"/>
</dbReference>
<name>A0A8J4PX22_9MYCE</name>
<dbReference type="PRINTS" id="PR00153">
    <property type="entry name" value="CSAPPISMRASE"/>
</dbReference>
<feature type="chain" id="PRO_5035336755" description="Peptidyl-prolyl cis-trans isomerase" evidence="5">
    <location>
        <begin position="21"/>
        <end position="204"/>
    </location>
</feature>
<dbReference type="GO" id="GO:0006457">
    <property type="term" value="P:protein folding"/>
    <property type="evidence" value="ECO:0007669"/>
    <property type="project" value="InterPro"/>
</dbReference>
<evidence type="ECO:0000259" key="6">
    <source>
        <dbReference type="PROSITE" id="PS50072"/>
    </source>
</evidence>
<evidence type="ECO:0000313" key="7">
    <source>
        <dbReference type="EMBL" id="KAF2075460.1"/>
    </source>
</evidence>
<dbReference type="GO" id="GO:0016018">
    <property type="term" value="F:cyclosporin A binding"/>
    <property type="evidence" value="ECO:0007669"/>
    <property type="project" value="TreeGrafter"/>
</dbReference>
<dbReference type="InterPro" id="IPR024936">
    <property type="entry name" value="Cyclophilin-type_PPIase"/>
</dbReference>
<protein>
    <recommendedName>
        <fullName evidence="5">Peptidyl-prolyl cis-trans isomerase</fullName>
        <shortName evidence="5">PPIase</shortName>
        <ecNumber evidence="5">5.2.1.8</ecNumber>
    </recommendedName>
</protein>
<dbReference type="PROSITE" id="PS00170">
    <property type="entry name" value="CSA_PPIASE_1"/>
    <property type="match status" value="1"/>
</dbReference>
<dbReference type="Gene3D" id="2.40.100.10">
    <property type="entry name" value="Cyclophilin-like"/>
    <property type="match status" value="1"/>
</dbReference>
<keyword evidence="4 5" id="KW-0413">Isomerase</keyword>
<proteinExistence type="inferred from homology"/>
<dbReference type="EC" id="5.2.1.8" evidence="5"/>
<dbReference type="PIRSF" id="PIRSF001467">
    <property type="entry name" value="Peptidylpro_ismrse"/>
    <property type="match status" value="1"/>
</dbReference>
<keyword evidence="8" id="KW-1185">Reference proteome</keyword>
<dbReference type="EMBL" id="AJWJ01000099">
    <property type="protein sequence ID" value="KAF2075460.1"/>
    <property type="molecule type" value="Genomic_DNA"/>
</dbReference>
<gene>
    <name evidence="7" type="ORF">CYY_003241</name>
</gene>
<organism evidence="7 8">
    <name type="scientific">Polysphondylium violaceum</name>
    <dbReference type="NCBI Taxonomy" id="133409"/>
    <lineage>
        <taxon>Eukaryota</taxon>
        <taxon>Amoebozoa</taxon>
        <taxon>Evosea</taxon>
        <taxon>Eumycetozoa</taxon>
        <taxon>Dictyostelia</taxon>
        <taxon>Dictyosteliales</taxon>
        <taxon>Dictyosteliaceae</taxon>
        <taxon>Polysphondylium</taxon>
    </lineage>
</organism>
<reference evidence="7" key="1">
    <citation type="submission" date="2020-01" db="EMBL/GenBank/DDBJ databases">
        <title>Development of genomics and gene disruption for Polysphondylium violaceum indicates a role for the polyketide synthase stlB in stalk morphogenesis.</title>
        <authorList>
            <person name="Narita B."/>
            <person name="Kawabe Y."/>
            <person name="Kin K."/>
            <person name="Saito T."/>
            <person name="Gibbs R."/>
            <person name="Kuspa A."/>
            <person name="Muzny D."/>
            <person name="Queller D."/>
            <person name="Richards S."/>
            <person name="Strassman J."/>
            <person name="Sucgang R."/>
            <person name="Worley K."/>
            <person name="Schaap P."/>
        </authorList>
    </citation>
    <scope>NUCLEOTIDE SEQUENCE</scope>
    <source>
        <strain evidence="7">QSvi11</strain>
    </source>
</reference>
<evidence type="ECO:0000256" key="2">
    <source>
        <dbReference type="ARBA" id="ARBA00022729"/>
    </source>
</evidence>
<comment type="similarity">
    <text evidence="5">Belongs to the cyclophilin-type PPIase family.</text>
</comment>
<evidence type="ECO:0000256" key="1">
    <source>
        <dbReference type="ARBA" id="ARBA00000971"/>
    </source>
</evidence>
<comment type="caution">
    <text evidence="7">The sequence shown here is derived from an EMBL/GenBank/DDBJ whole genome shotgun (WGS) entry which is preliminary data.</text>
</comment>
<dbReference type="SUPFAM" id="SSF50891">
    <property type="entry name" value="Cyclophilin-like"/>
    <property type="match status" value="1"/>
</dbReference>
<keyword evidence="2 5" id="KW-0732">Signal</keyword>
<dbReference type="InterPro" id="IPR029000">
    <property type="entry name" value="Cyclophilin-like_dom_sf"/>
</dbReference>
<keyword evidence="3 5" id="KW-0697">Rotamase</keyword>
<dbReference type="OrthoDB" id="193499at2759"/>
<comment type="function">
    <text evidence="5">PPIases accelerate the folding of proteins. It catalyzes the cis-trans isomerization of proline imidic peptide bonds in oligopeptides.</text>
</comment>
<evidence type="ECO:0000256" key="4">
    <source>
        <dbReference type="ARBA" id="ARBA00023235"/>
    </source>
</evidence>
<dbReference type="InterPro" id="IPR020892">
    <property type="entry name" value="Cyclophilin-type_PPIase_CS"/>
</dbReference>
<dbReference type="Proteomes" id="UP000695562">
    <property type="component" value="Unassembled WGS sequence"/>
</dbReference>
<feature type="domain" description="PPIase cyclophilin-type" evidence="6">
    <location>
        <begin position="38"/>
        <end position="203"/>
    </location>
</feature>
<dbReference type="PROSITE" id="PS50072">
    <property type="entry name" value="CSA_PPIASE_2"/>
    <property type="match status" value="1"/>
</dbReference>
<dbReference type="PANTHER" id="PTHR11071:SF561">
    <property type="entry name" value="PEPTIDYL-PROLYL CIS-TRANS ISOMERASE D-RELATED"/>
    <property type="match status" value="1"/>
</dbReference>
<evidence type="ECO:0000256" key="5">
    <source>
        <dbReference type="RuleBase" id="RU363019"/>
    </source>
</evidence>
<sequence length="204" mass="22533">MKINLIFLLVSILVLLKNESILIVASHDEGHKITHKVFFDITIDGLRSGRIVLGLFGEVAPLTVENFRSLCLCDKDKTPEGYPLCYRKNHFHRVIPSFMMQGGDIVDQSGYGEPVSIYGGFFKDESFLVKHDSAGILSMANAGNDTNGSQFFITFAPTPWLDGKHVAFGKVIQGMEYVHRVESHGSLPIGTPTKKIAILHSGEL</sequence>
<feature type="signal peptide" evidence="5">
    <location>
        <begin position="1"/>
        <end position="20"/>
    </location>
</feature>
<dbReference type="Pfam" id="PF00160">
    <property type="entry name" value="Pro_isomerase"/>
    <property type="match status" value="1"/>
</dbReference>
<comment type="catalytic activity">
    <reaction evidence="1 5">
        <text>[protein]-peptidylproline (omega=180) = [protein]-peptidylproline (omega=0)</text>
        <dbReference type="Rhea" id="RHEA:16237"/>
        <dbReference type="Rhea" id="RHEA-COMP:10747"/>
        <dbReference type="Rhea" id="RHEA-COMP:10748"/>
        <dbReference type="ChEBI" id="CHEBI:83833"/>
        <dbReference type="ChEBI" id="CHEBI:83834"/>
        <dbReference type="EC" id="5.2.1.8"/>
    </reaction>
</comment>
<evidence type="ECO:0000256" key="3">
    <source>
        <dbReference type="ARBA" id="ARBA00023110"/>
    </source>
</evidence>
<dbReference type="InterPro" id="IPR002130">
    <property type="entry name" value="Cyclophilin-type_PPIase_dom"/>
</dbReference>
<accession>A0A8J4PX22</accession>
<dbReference type="FunFam" id="2.40.100.10:FF:000019">
    <property type="entry name" value="Peptidyl-prolyl cis-trans isomerase"/>
    <property type="match status" value="1"/>
</dbReference>
<dbReference type="GO" id="GO:0005737">
    <property type="term" value="C:cytoplasm"/>
    <property type="evidence" value="ECO:0007669"/>
    <property type="project" value="TreeGrafter"/>
</dbReference>